<evidence type="ECO:0000259" key="2">
    <source>
        <dbReference type="Pfam" id="PF25794"/>
    </source>
</evidence>
<dbReference type="NCBIfam" id="NF047352">
    <property type="entry name" value="P_loop_sacsin"/>
    <property type="match status" value="1"/>
</dbReference>
<feature type="compositionally biased region" description="Basic and acidic residues" evidence="1">
    <location>
        <begin position="2778"/>
        <end position="2787"/>
    </location>
</feature>
<dbReference type="Proteomes" id="UP000699462">
    <property type="component" value="Unassembled WGS sequence"/>
</dbReference>
<name>A0A8T0DRX8_9TREM</name>
<dbReference type="EMBL" id="JTDF01000982">
    <property type="protein sequence ID" value="KAF8570675.1"/>
    <property type="molecule type" value="Genomic_DNA"/>
</dbReference>
<evidence type="ECO:0000256" key="1">
    <source>
        <dbReference type="SAM" id="MobiDB-lite"/>
    </source>
</evidence>
<dbReference type="PANTHER" id="PTHR32387">
    <property type="entry name" value="WU:FJ29H11"/>
    <property type="match status" value="1"/>
</dbReference>
<dbReference type="InterPro" id="IPR052957">
    <property type="entry name" value="Auxin_embryo_med"/>
</dbReference>
<sequence length="3080" mass="341948">MPIPEHVPSFIDTPASGVGPGHIHCMEDVNNAVKSVVWGITQHLQYTGVGRVLDTLFKTCPEVYTYLRSSGLNPESIPAVVEHKRLIQRVNTQLWAYATTRNVITLTDMEELLKADIPDQYMLLGPVVHIPSVLEIFQTAHFHPRIVDAFTLSQVPHLRMTNEHVLRELYDCVCHNRFRLPTVSNRRTEGAWWESVFTHHMLLVISIREVPRQLDRNTSYDYKLTDLAQFGIRVNGFSSLIQSVLANLRPENLTKASQIAQECLTGEVRKIYDKFASELLSQSALNTLRAQKPVKALKHLAECASSLHRELSKWAEERGVSWPPGHLDSLLIFGQFIQRIANGGPFRTLVHLLLSISMRPSTSAEALIRNLVTAATQGGEHLVVDLTTSPVSFHGGDEDSAAVVPHPQDTLNSDSFLRKVVQQFNEVIDKACTEESIAADCYHDEGFWRMLAELERSLLKSTPKGHPTNSTLLGLLANAVEQGISGLNKVLHSTKNSVPAEPIPVDSGEDSEMGKPPTSFSSMLDPYPVCQFVRKLTWLQARSVEDVCQLVSIHLRIPRSDELKQVVRSALNECSAGELGVQDPVIYHHHLNASALPITGLSKPAPTTSWPSETSVSLFVHRDSVLELLAACPSLIDLEVWSQWSMPGMLLERWGELEQFLFDCGPQKVCSEYNLLILRLLDGGGLVRLHTSLPTTDWEANFIRWSSHSNPQYVRNLCDLLIGSALGINTCSVTCSQGLLSVQLSKLADSSKWISLVILPCVDEVGFRSVDSWSLDVPDLSTTLTNLSPSGILPLLRDAVLPKLTNAQDVVLVSAIGSLGLQLNWPAFVSYFEEHRLRTRGARAPETNLPLAQNEEFLERLVVTPSSPPIPSVTVTETNATKSNFEPDHLVHCESNQTDREGFISALRRREFGCGAELSTEAVDLIRRVEGKLSRSLVQLSEDLYGQPGHFLLELIQNADDNEYHVSDKEPPTLEFCLILRTDCAATPAAALLVMNNEAVGFTEADMSSLCDIGVSTKLNQRNLKTGRKGIGFKSVFNVTDAPEVHSNGFHVRFHRHSLPKCTPTDESGSLLVPEWCATTSSYNRDVPSSWPVPIPMPSWCKTMFVLPLSSKANASVKQFTLVMQLAQETLQPSVMLFLRRLRCLTVSCVTEKKDDQKFPLTRRNILNLTRTAFSLPSETSSAVTAELVSVVCMEQNLELSNVPSATRRNETHLWFCFKESFMVDDTHLSEGSPTHTELSLAISLTDPEPMPVYPVFAYLPVREAGFSFYINADFDLTSSREDVSSTSTWNQWLVSRIPTVFAHMIQYVLKLPEKAFDSIKVQLTACGCSLSATQYFLLGRFLASLPFISSAHTSSGSHSTIHYGSLFVGLPAQLRLRLSQLTWLPVMEHLSMPEVERLSGKTELSSSRFMSANRLLLDPSEAKLGSKAGTEAQATQPSRSTYLIHLLMDRLGMREPHPELLCSETNQVDLLPEDTSDSFGDHCVRVWNHDLAIYRSRRDALLWLGAQTVSVDSLLELVSNLSKDELCRPGLLGLLIDNFETAISTQSSHQFDQQNTSNASIMLKRRVLAALRHLAIFPLTNGQIVRCSDTVKHPFDTIFRPAVLLPPLSFQLGDHVDLPYDDHIQLISKLGPLVTYMAFETGDSTLNDRHMGFSPLLTAAPPDGLGMRVAYPETVLSEWISPCLNFLSNLDDNALQHSEILNWLVVVGRVYVSSPRVSENPEHVCLPRRMPIITSDHPNGWHILPALTTLSGGIRELPVFLPPASFTILQKSDVGTLEELESKLFHFLIDHLDETDRMRVVSNKYFEGFSSLPEHAYRWFQLFSGAGVCTLLSVHSTRYLVSTLQLTGERESKASSTPSASNLLPLPHGHRLCKIIVQTLTQAGLPESALEPSLSNDEWIIEDFVCPGLDLLLQLIARLPDRALAVEASYQLACLLHDNWPAFEGVDRAWFAKIVPEMSTNVPLTSVPGTVARPLGPACWLHHLRETAWLPIEHPNSVDSPPVLVSPCTAESHVYSPSVLIDLRTGRSDIVRLLLEACYVWSPGPHIVRDPPSRVFTNALGLSSELHRSTFDHLMLFLSTHMTKNNPLMEHLTPDLMVELYRIAVHCCTSTKSGDLSDDVEWLRSVFAHSDRSSIVVRCPNSTLLDKFTIDRRGKRPRQGDDGDCRRDLDGDLNNFACPICFASSQSLRSDQRRHQPSADLDSSKGGGSYHLVHPNLVCWTQARLPHPDSFTSWSPKRLRSDDEEEDDGANAGSDQCVLNTSSVNQLTSCDVSPVLPSFTDHRVFQLCTCYSFGCRSFFVDILGVASTSSIEQVLSLRPELCEAPASLSENQWCNFGRRLGQWYALLDHCLLEDGFVRIPFSLSTNKGQVKSSDVNKSNDQKMMRLLDQLWKFPLLFGFDGKWYKPCEVTTVSTYSGVHRNADSTATSTSSVCLFAWSKPLYAQFIRMVGVVNSSVVVLAHSLRLLDSRHKPEPGQMQDSSVPASARLPTLAELGGKHLSSLPNEGTSHGLLLDTLGLPVIDQVGQLRVEHRSRKSNNLPCVSISQFFDVFLHIARLWTTTCHSINVRTSTLEDRSHANSPCKAFLVNQLIVELQFHVPLLKLDNQLLSRRVPVFVEDDVLYVDSTLGADLFARLSSLPKSHTAPLIYLCVGLLDDVTDNAGTTDSSLLASLADYVCPDGGSDRLTFIRFMQGFVNMAGSLVPDLRATLGSNVSFLPSAIQQLENYLISHGVRKLVAKRAVQQVCQPPEPTEPTAITCAPHSDTQHTSPSVTSSLASEREVTRAESSDNVPAYPPISSSTRRDTVFGNFSVHIPFTRLGTDRTGPSSLPTSCSKLWAASVELTPNLADRLRRMLTQSVCGANESVQSLMVGRMGELYVYQRLIDMIARTQEKRHHFDQLSDLEFPTGHPCLGAGRVVQCRWCNANEESRRPFDLELEVQVECEMSTWDRMLSSVKDELAQNIVKIVRSPSKPHVNPPKPGLLLVGPIFLEVKSTAGRSTLAGGDCSTDMFEMSVPELVCASQQGWRYHLIRVLWDREADNASTPSLTKAPAVVHVPDFVTALRTQPSFVKLCVAMLRNP</sequence>
<feature type="region of interest" description="Disordered" evidence="1">
    <location>
        <begin position="2760"/>
        <end position="2799"/>
    </location>
</feature>
<dbReference type="InterPro" id="IPR036890">
    <property type="entry name" value="HATPase_C_sf"/>
</dbReference>
<evidence type="ECO:0000313" key="3">
    <source>
        <dbReference type="EMBL" id="KAF8570675.1"/>
    </source>
</evidence>
<feature type="compositionally biased region" description="Polar residues" evidence="1">
    <location>
        <begin position="2766"/>
        <end position="2777"/>
    </location>
</feature>
<dbReference type="Gene3D" id="3.30.565.10">
    <property type="entry name" value="Histidine kinase-like ATPase, C-terminal domain"/>
    <property type="match status" value="1"/>
</dbReference>
<dbReference type="InterPro" id="IPR058210">
    <property type="entry name" value="SACS/Nov_dom"/>
</dbReference>
<keyword evidence="4" id="KW-1185">Reference proteome</keyword>
<comment type="caution">
    <text evidence="3">The sequence shown here is derived from an EMBL/GenBank/DDBJ whole genome shotgun (WGS) entry which is preliminary data.</text>
</comment>
<reference evidence="3 4" key="1">
    <citation type="submission" date="2019-07" db="EMBL/GenBank/DDBJ databases">
        <title>Annotation for the trematode Paragonimus westermani.</title>
        <authorList>
            <person name="Choi Y.-J."/>
        </authorList>
    </citation>
    <scope>NUCLEOTIDE SEQUENCE [LARGE SCALE GENOMIC DNA]</scope>
    <source>
        <strain evidence="3">180907_Pwestermani</strain>
    </source>
</reference>
<feature type="region of interest" description="Disordered" evidence="1">
    <location>
        <begin position="2232"/>
        <end position="2256"/>
    </location>
</feature>
<protein>
    <recommendedName>
        <fullName evidence="2">Sacsin/Nov domain-containing protein</fullName>
    </recommendedName>
</protein>
<accession>A0A8T0DRX8</accession>
<dbReference type="SUPFAM" id="SSF55874">
    <property type="entry name" value="ATPase domain of HSP90 chaperone/DNA topoisomerase II/histidine kinase"/>
    <property type="match status" value="1"/>
</dbReference>
<dbReference type="OrthoDB" id="1262810at2759"/>
<evidence type="ECO:0000313" key="4">
    <source>
        <dbReference type="Proteomes" id="UP000699462"/>
    </source>
</evidence>
<dbReference type="Pfam" id="PF25794">
    <property type="entry name" value="SACS"/>
    <property type="match status" value="1"/>
</dbReference>
<gene>
    <name evidence="3" type="ORF">P879_01548</name>
</gene>
<dbReference type="PANTHER" id="PTHR32387:SF0">
    <property type="entry name" value="PROTEIN NO VEIN"/>
    <property type="match status" value="1"/>
</dbReference>
<organism evidence="3 4">
    <name type="scientific">Paragonimus westermani</name>
    <dbReference type="NCBI Taxonomy" id="34504"/>
    <lineage>
        <taxon>Eukaryota</taxon>
        <taxon>Metazoa</taxon>
        <taxon>Spiralia</taxon>
        <taxon>Lophotrochozoa</taxon>
        <taxon>Platyhelminthes</taxon>
        <taxon>Trematoda</taxon>
        <taxon>Digenea</taxon>
        <taxon>Plagiorchiida</taxon>
        <taxon>Troglotremata</taxon>
        <taxon>Troglotrematidae</taxon>
        <taxon>Paragonimus</taxon>
    </lineage>
</organism>
<feature type="domain" description="Sacsin/Nov" evidence="2">
    <location>
        <begin position="945"/>
        <end position="1157"/>
    </location>
</feature>
<proteinExistence type="predicted"/>